<accession>A0A1J8PR57</accession>
<evidence type="ECO:0000313" key="1">
    <source>
        <dbReference type="EMBL" id="OJA03456.1"/>
    </source>
</evidence>
<comment type="caution">
    <text evidence="1">The sequence shown here is derived from an EMBL/GenBank/DDBJ whole genome shotgun (WGS) entry which is preliminary data.</text>
</comment>
<dbReference type="OrthoDB" id="5365493at2"/>
<dbReference type="RefSeq" id="WP_143108749.1">
    <property type="nucleotide sequence ID" value="NZ_MIQH01000607.1"/>
</dbReference>
<feature type="non-terminal residue" evidence="1">
    <location>
        <position position="220"/>
    </location>
</feature>
<protein>
    <submittedName>
        <fullName evidence="1">Uncharacterized protein</fullName>
    </submittedName>
</protein>
<evidence type="ECO:0000313" key="2">
    <source>
        <dbReference type="Proteomes" id="UP000182798"/>
    </source>
</evidence>
<dbReference type="AlphaFoldDB" id="A0A1J8PR57"/>
<proteinExistence type="predicted"/>
<reference evidence="2" key="1">
    <citation type="submission" date="2016-09" db="EMBL/GenBank/DDBJ databases">
        <title>Genome Sequence of Bathymodiolus thermophilus sulfur-oxidizing gill endosymbiont.</title>
        <authorList>
            <person name="Ponnudurai R."/>
            <person name="Kleiner M."/>
            <person name="Sayavedra L."/>
            <person name="Thuermer A."/>
            <person name="Felbeck H."/>
            <person name="Schlueter R."/>
            <person name="Schweder T."/>
            <person name="Markert S."/>
        </authorList>
    </citation>
    <scope>NUCLEOTIDE SEQUENCE [LARGE SCALE GENOMIC DNA]</scope>
    <source>
        <strain evidence="2">BAT/CrabSpa'14</strain>
    </source>
</reference>
<dbReference type="Proteomes" id="UP000182798">
    <property type="component" value="Unassembled WGS sequence"/>
</dbReference>
<name>A0A1J8PR57_9GAMM</name>
<sequence length="220" mass="25710">MIQKQNNDKCDIKNCDLNKYKNHNKCILHCEKTKEDNSVQFRDEFQDELREYSNKRLYCESDFMSANGSPVITYKDIVFLNSNLLTSKIFPKNFNAEEILNFKLNSLEFQNCTFNSMHHSSNELHCIYIDCAFNFSWKDFLIKKGVKHSYQGCQFKGKLVAVFDENNNQDSCVLPEFLNCTFDEGFLFENCDLSLISIFNPRSNNKISGQIKFDKAKISN</sequence>
<organism evidence="1 2">
    <name type="scientific">Bathymodiolus thermophilus thioautotrophic gill symbiont</name>
    <dbReference type="NCBI Taxonomy" id="2360"/>
    <lineage>
        <taxon>Bacteria</taxon>
        <taxon>Pseudomonadati</taxon>
        <taxon>Pseudomonadota</taxon>
        <taxon>Gammaproteobacteria</taxon>
        <taxon>sulfur-oxidizing symbionts</taxon>
    </lineage>
</organism>
<gene>
    <name evidence="1" type="ORF">BGC33_03960</name>
</gene>
<dbReference type="EMBL" id="MIQH01000607">
    <property type="protein sequence ID" value="OJA03456.1"/>
    <property type="molecule type" value="Genomic_DNA"/>
</dbReference>